<dbReference type="KEGG" id="sfh:SFHH103_04002"/>
<organism evidence="10 11">
    <name type="scientific">Sinorhizobium fredii (strain HH103)</name>
    <dbReference type="NCBI Taxonomy" id="1117943"/>
    <lineage>
        <taxon>Bacteria</taxon>
        <taxon>Pseudomonadati</taxon>
        <taxon>Pseudomonadota</taxon>
        <taxon>Alphaproteobacteria</taxon>
        <taxon>Hyphomicrobiales</taxon>
        <taxon>Rhizobiaceae</taxon>
        <taxon>Sinorhizobium/Ensifer group</taxon>
        <taxon>Sinorhizobium</taxon>
    </lineage>
</organism>
<dbReference type="Pfam" id="PF01850">
    <property type="entry name" value="PIN"/>
    <property type="match status" value="1"/>
</dbReference>
<dbReference type="AlphaFoldDB" id="G9ABR4"/>
<comment type="similarity">
    <text evidence="7 8">Belongs to the PINc/VapC protein family.</text>
</comment>
<dbReference type="SUPFAM" id="SSF88723">
    <property type="entry name" value="PIN domain-like"/>
    <property type="match status" value="1"/>
</dbReference>
<keyword evidence="5 8" id="KW-0378">Hydrolase</keyword>
<evidence type="ECO:0000256" key="4">
    <source>
        <dbReference type="ARBA" id="ARBA00022723"/>
    </source>
</evidence>
<dbReference type="Gene3D" id="3.40.50.1010">
    <property type="entry name" value="5'-nuclease"/>
    <property type="match status" value="1"/>
</dbReference>
<keyword evidence="4 8" id="KW-0479">Metal-binding</keyword>
<keyword evidence="8" id="KW-0800">Toxin</keyword>
<accession>G9ABR4</accession>
<gene>
    <name evidence="8" type="primary">vapC</name>
    <name evidence="10" type="ordered locus">SFHH103_04002</name>
</gene>
<comment type="function">
    <text evidence="8">Toxic component of a toxin-antitoxin (TA) system. An RNase.</text>
</comment>
<dbReference type="PATRIC" id="fig|380.5.peg.4221"/>
<evidence type="ECO:0000256" key="7">
    <source>
        <dbReference type="ARBA" id="ARBA00038093"/>
    </source>
</evidence>
<evidence type="ECO:0000259" key="9">
    <source>
        <dbReference type="Pfam" id="PF01850"/>
    </source>
</evidence>
<sequence>MMVVDSSAVVAIFQAEDDAQPLADAMAAADQLVMSAVNAHETAMILRARGGPESAEDFWGFLSVNGIEVAPFDEDQARGASEAFGRFGKGIHSKARLNLADCAAYALAKSLSAPLLFKGDDFIHTDIKKWR</sequence>
<protein>
    <recommendedName>
        <fullName evidence="8">Ribonuclease VapC</fullName>
        <shortName evidence="8">RNase VapC</shortName>
        <ecNumber evidence="8">3.1.-.-</ecNumber>
    </recommendedName>
    <alternativeName>
        <fullName evidence="8">Toxin VapC</fullName>
    </alternativeName>
</protein>
<proteinExistence type="inferred from homology"/>
<dbReference type="RefSeq" id="WP_014342000.1">
    <property type="nucleotide sequence ID" value="NC_016836.1"/>
</dbReference>
<evidence type="ECO:0000256" key="1">
    <source>
        <dbReference type="ARBA" id="ARBA00001946"/>
    </source>
</evidence>
<evidence type="ECO:0000256" key="5">
    <source>
        <dbReference type="ARBA" id="ARBA00022801"/>
    </source>
</evidence>
<reference evidence="10 11" key="1">
    <citation type="journal article" date="2012" name="J. Bacteriol.">
        <title>Genome sequence of the soybean symbiont Sinorhizobium fredii HH103.</title>
        <authorList>
            <person name="Weidner S."/>
            <person name="Becker A."/>
            <person name="Bonilla I."/>
            <person name="Jaenicke S."/>
            <person name="Lloret J."/>
            <person name="Margaret I."/>
            <person name="Puhler A."/>
            <person name="Ruiz-Sainz J.E."/>
            <person name="Schneiker-Bekel S."/>
            <person name="Szczepanowski R."/>
            <person name="Vinardell J.M."/>
            <person name="Zehner S."/>
            <person name="Gottfert M."/>
        </authorList>
    </citation>
    <scope>NUCLEOTIDE SEQUENCE [LARGE SCALE GENOMIC DNA]</scope>
    <source>
        <strain evidence="10 11">HH103</strain>
        <plasmid evidence="11">pSfHH103b</plasmid>
    </source>
</reference>
<dbReference type="Proteomes" id="UP000007735">
    <property type="component" value="Plasmid pSfHH103b"/>
</dbReference>
<dbReference type="EC" id="3.1.-.-" evidence="8"/>
<keyword evidence="2 8" id="KW-1277">Toxin-antitoxin system</keyword>
<feature type="domain" description="PIN" evidence="9">
    <location>
        <begin position="2"/>
        <end position="126"/>
    </location>
</feature>
<comment type="cofactor">
    <cofactor evidence="1 8">
        <name>Mg(2+)</name>
        <dbReference type="ChEBI" id="CHEBI:18420"/>
    </cofactor>
</comment>
<dbReference type="GO" id="GO:0090729">
    <property type="term" value="F:toxin activity"/>
    <property type="evidence" value="ECO:0007669"/>
    <property type="project" value="UniProtKB-KW"/>
</dbReference>
<dbReference type="InterPro" id="IPR050556">
    <property type="entry name" value="Type_II_TA_system_RNase"/>
</dbReference>
<dbReference type="GO" id="GO:0004540">
    <property type="term" value="F:RNA nuclease activity"/>
    <property type="evidence" value="ECO:0007669"/>
    <property type="project" value="InterPro"/>
</dbReference>
<evidence type="ECO:0000256" key="6">
    <source>
        <dbReference type="ARBA" id="ARBA00022842"/>
    </source>
</evidence>
<keyword evidence="3 8" id="KW-0540">Nuclease</keyword>
<dbReference type="InterPro" id="IPR029060">
    <property type="entry name" value="PIN-like_dom_sf"/>
</dbReference>
<dbReference type="PANTHER" id="PTHR33653:SF1">
    <property type="entry name" value="RIBONUCLEASE VAPC2"/>
    <property type="match status" value="1"/>
</dbReference>
<dbReference type="HAMAP" id="MF_00265">
    <property type="entry name" value="VapC_Nob1"/>
    <property type="match status" value="1"/>
</dbReference>
<dbReference type="EMBL" id="HE616892">
    <property type="protein sequence ID" value="CCE98493.1"/>
    <property type="molecule type" value="Genomic_DNA"/>
</dbReference>
<dbReference type="CDD" id="cd09871">
    <property type="entry name" value="PIN_MtVapC28-VapC30-like"/>
    <property type="match status" value="1"/>
</dbReference>
<dbReference type="HOGENOM" id="CLU_144760_0_0_5"/>
<evidence type="ECO:0000256" key="8">
    <source>
        <dbReference type="HAMAP-Rule" id="MF_00265"/>
    </source>
</evidence>
<dbReference type="GO" id="GO:0000287">
    <property type="term" value="F:magnesium ion binding"/>
    <property type="evidence" value="ECO:0007669"/>
    <property type="project" value="UniProtKB-UniRule"/>
</dbReference>
<keyword evidence="10" id="KW-0614">Plasmid</keyword>
<name>G9ABR4_SINF1</name>
<dbReference type="InterPro" id="IPR022907">
    <property type="entry name" value="VapC_family"/>
</dbReference>
<evidence type="ECO:0000313" key="10">
    <source>
        <dbReference type="EMBL" id="CCE98493.1"/>
    </source>
</evidence>
<evidence type="ECO:0000256" key="2">
    <source>
        <dbReference type="ARBA" id="ARBA00022649"/>
    </source>
</evidence>
<dbReference type="PANTHER" id="PTHR33653">
    <property type="entry name" value="RIBONUCLEASE VAPC2"/>
    <property type="match status" value="1"/>
</dbReference>
<evidence type="ECO:0000256" key="3">
    <source>
        <dbReference type="ARBA" id="ARBA00022722"/>
    </source>
</evidence>
<geneLocation type="plasmid" evidence="10 11">
    <name>pSfHH103b</name>
</geneLocation>
<keyword evidence="6 8" id="KW-0460">Magnesium</keyword>
<feature type="binding site" evidence="8">
    <location>
        <position position="5"/>
    </location>
    <ligand>
        <name>Mg(2+)</name>
        <dbReference type="ChEBI" id="CHEBI:18420"/>
    </ligand>
</feature>
<evidence type="ECO:0000313" key="11">
    <source>
        <dbReference type="Proteomes" id="UP000007735"/>
    </source>
</evidence>
<feature type="binding site" evidence="8">
    <location>
        <position position="101"/>
    </location>
    <ligand>
        <name>Mg(2+)</name>
        <dbReference type="ChEBI" id="CHEBI:18420"/>
    </ligand>
</feature>
<dbReference type="GO" id="GO:0016787">
    <property type="term" value="F:hydrolase activity"/>
    <property type="evidence" value="ECO:0007669"/>
    <property type="project" value="UniProtKB-KW"/>
</dbReference>
<dbReference type="InterPro" id="IPR002716">
    <property type="entry name" value="PIN_dom"/>
</dbReference>